<evidence type="ECO:0000256" key="3">
    <source>
        <dbReference type="ARBA" id="ARBA00023055"/>
    </source>
</evidence>
<feature type="compositionally biased region" description="Basic and acidic residues" evidence="5">
    <location>
        <begin position="895"/>
        <end position="904"/>
    </location>
</feature>
<feature type="coiled-coil region" evidence="4">
    <location>
        <begin position="62"/>
        <end position="89"/>
    </location>
</feature>
<feature type="region of interest" description="Disordered" evidence="5">
    <location>
        <begin position="884"/>
        <end position="904"/>
    </location>
</feature>
<feature type="domain" description="Chorein N-terminal" evidence="6">
    <location>
        <begin position="168"/>
        <end position="420"/>
    </location>
</feature>
<keyword evidence="3" id="KW-0445">Lipid transport</keyword>
<sequence>MVFESFVTDMINRYLGDFVENLDTSQLKIGIWGGDVVLNKLHLKESALDDLDLPVKVKAGHIEREEAAKQAAKQQKLAQIEEAKKLEAQKGKPVEEKVDTFSEKLATQVIKNLQVKVSNIHVRYEDRFTNPKRPFSVGFTMQELLFQTTDENWTTTLLHDAVSQIYKESLKINIRASQGLKTDYQYVVRPISAVAHVRLNTKPEQTNFTIPKLAITVVFNQIAVGLTKDQYDDLLEMMESVERMNLLSLYRKYRPDMPLSGHSRTWWRYAYNSVLEETVRRRRRMWSWQHIWHHRRTMKRYRKAYLEKLDTAQVPSDIQKTIEVLTECEQYLDVFCITIMRQQAEVEAAKLGAKRKESLSSGWFGGWFGGGSKKEEESRKSLATEEIQEKFYELYTPDEKTKLYSAIGYQENETDLTLPVELQLRDVYSLLEQRPAANAIEVHAKVDKMVVSGMPHKNCIPKIIRSQTPEREQVYSLFNISLETNPLDGHCDTRVKVRARPLEIIYDAKTINKLSDFFTPPESVQLKQFSQAAMSQFEEIREMSAAGMQHAIEQHKYTDISVNLASSCIIVPHGGVMKNNVRLLVLDLGHLSVESEKHKVDIRSESLETKMEKAYDKFNIKLQRIQLLFVHPGEKWQAAREAGHSSMHILAPISILLDLWQCIFDKEPRMARMKVSGVLPNISVSISDLRLKEILDLVQSIPLPEPPEEDEEVEDLLKTQEGKKTELRRVKSQDLNFIDMTLQFEIREVVLAVSQTDKVRKRETPLLKVLVERIGTDVKMRTFDMFANAYLGAIYVQHLKYKLSGSPVINLLNSPTVTDASKHLLTVTYHQANKKGPEFASKYASTEQSIEVTFSALELLLHQGAILSLMEFVQGIESHTLEPMPETSHITIKSRSSDQRDHKPLLKRQVKEDDLSTIEMKVGAMLGEFSVGICNEDKLITDIHVKGIEVNVAMMKQKMKIGALLRDMTIFDPDPRTKYHKIIQTEGSELLKVDVVMYNGATEGEKYADMKCVDTSVSTEIGCIKIVFLTKCINDLLDFVAKFQTPKNQKASGCQGAAQSGVGTVHPLQETAARVGLHVQVKAPVIVLPQNWISLNTLILDLGQMSVTSAFRLAGKVSSNKIPAVLQDIKIVLTSLRLSRVYLHEDGCSVEWRCTLLEPVTSTLNMQVNLSTHWYKDSPPMELTGMLQPLVLRLSQSDFRTINQVMEENLYEGYIYPTFDCPDSSTFSINSRGSGTKRHSRDSHKPTLLHMELKIEGLAILMYSGDSVTLLDLKVVTVGAGILTDISILAKVLLQDIILDDLRPSKQAGITRMIERSMGMGAEAKSCDMIVVDYWCDPQWNQTVRLGVNSLYLCVCVDFLLQLGDFFANSMPQYFVDMTKLDEPSSLSWSLPEILPVKDPQIIPGSNDMDVSLRLRQSLEMVKMKGGLTDIQLFPCTFHKRHEQEQMLMPCDVHFAIVAPHGRNPQMEVSVSSVILDITPATIRTITAVAAGLAPPVVTRLQTVLTSYWIHNQGFELCGEDGDQKPLPSDLWTIRKLSDCHFWFLQQAKEVSLLDPFAPLSTEESGDRRSEELLLDMPSLVVKLEGGIGHRTIPLLIVEASFQAQLSVDSVLDLEVAYYNEKLAVWEPLIEPVIEDTKMRRWQLALEVSTLDENLGLDETGADDEPVLLPSKMVINVTSSDPLQVSITKGCLEVLTNLGKAFNDAYNLVELEGKKGEVLSPFLFKNNTGYKILLKLDPSFEVRSRTSQHSEEYLEYSQLESSVHNRVKLSDTPLEVFDSKKKRRMTTVSLIKATQEQDQRKIYFLVEQLGATREVTIKRAEKRLFQINQRSHQGEVWSVVCTTDCKIGQKTVSFQSIVRNNLSFPVEVLYRGDTKLESCGVASPDDLLSLPLDAVYSQSNELFFRPMGSSYEVSQKAMNWRSAENTGQQEMCCPSTQKGHSACYFNVCPEVENIYFEAGEEMTAKTYTLCLQPTTILHNLLPLDINYMLEGTSERESLAKGENSALIQASVQESTLEIVIPSYQGMEFVRLFLWLLEIPSYQGQEFVRLFLWLFEIPSYQGLEFVRLFLWLFEIPSYQGLEFIPSYQGLEFVRLFLWLFEIPSYQGLEFVRLFLWLFEIPSYQGMEFVRLFLWLFQIPSYQGLEFIPSYQGLEWVGRHKLQKNSPQLTVWEFTADRGAQKLTMELGLHSKVNKGTVDISLFCPYWILNKTGCKLAVRGSDQDIPVEHSPDMDQLILFSFESKSRSRSAGRKKAHLKIQDLDWSDKFSMDTVGSSGTVQCKSKSQTAEVGVSIVLSSSGLTKIVTFTPFYMFLNKAEIAILVTEPGDENWQEVSPGQAHTTLLKLKNEYGGINTQCQVTESSMITTLQTYRPGFATVQIVNHTDRHNIMFYQSDNPMMERKVGPQEALLYSWDNALGIRELVWSCGWQREVKTDLLQDDMEEFFADADSKVYWVSFLDGLQRFLLFTEDITVAASAQEAGELERVEQEINLQLQGLGLSLVDNYTQHEVAFLGITSSGVIWEERKKRRYKALRLKDCIILEAAWQKYQNDLVDLETFTATTCDIDFTAKQMTSLPTFMTYKIDFSNMALMRPRSYSIRRSFENGIWVQYKTSPHQLQLHAKINRIQLDNQLSHAVFPTVFSPLPPPRSIAAESTPKPFMEVSVMMRKHEHSNVQQINVPVFLTVAQCTGIHDAPKPFMEVSVMMRKHEHSNVQQIKYFKVLIQEMRVSVDQGFLLAIMELFAANEPLPRQQETVQFNEDVAQTEKTLFEVAGLSLAEDQKNFYDYLHFSPIKVHLSFSLQTGTGSSDGKPTEIQSGVVNVFLQSVGVVLTDVQDVVFKLGYFERSHAFYNQTQLTAEMTQHYAGQAIKQMYVLVLGLDVLGNPFGLLRGLSEGIEDLFYEPYLGAIQGPEEFAEGLALGVRSLFGHAVGGAAAAVSRITGTLGKGLATLTLDYEYQKKRREQLNKRPANAREGFARGGKGLVMGVVDGVAGILRKPVEGAKREGVGGFFKGVGKGLVGFVTRPTTGMMDFASSSFEGIRRIAEVQDETRRLRPPRRFFKDKVIRPYNHQEAEGCAILQEIEKGKYAKTDEYQAHVVVSKDGKNIFIVTDNSATKKDVIIIDPKLSQ</sequence>
<dbReference type="PANTHER" id="PTHR16166:SF93">
    <property type="entry name" value="INTERMEMBRANE LIPID TRANSFER PROTEIN VPS13"/>
    <property type="match status" value="1"/>
</dbReference>
<dbReference type="InterPro" id="IPR056747">
    <property type="entry name" value="VPS13-like_M"/>
</dbReference>
<dbReference type="Pfam" id="PF25033">
    <property type="entry name" value="VPS13_M"/>
    <property type="match status" value="2"/>
</dbReference>
<feature type="domain" description="Chorein N-terminal" evidence="6">
    <location>
        <begin position="421"/>
        <end position="700"/>
    </location>
</feature>
<feature type="domain" description="Vacuolar protein sorting-associated protein 13 VPS13 adaptor binding" evidence="8">
    <location>
        <begin position="1788"/>
        <end position="2014"/>
    </location>
</feature>
<protein>
    <recommendedName>
        <fullName evidence="12">Vacuolar protein sorting 13 homolog A</fullName>
    </recommendedName>
</protein>
<dbReference type="Pfam" id="PF12624">
    <property type="entry name" value="VPS13_N"/>
    <property type="match status" value="4"/>
</dbReference>
<dbReference type="Pfam" id="PF25037">
    <property type="entry name" value="VPS13_C"/>
    <property type="match status" value="1"/>
</dbReference>
<feature type="domain" description="Vacuolar protein sorting-associated protein 13 VPS13 adaptor binding" evidence="8">
    <location>
        <begin position="2174"/>
        <end position="2337"/>
    </location>
</feature>
<organism evidence="10 11">
    <name type="scientific">Batillaria attramentaria</name>
    <dbReference type="NCBI Taxonomy" id="370345"/>
    <lineage>
        <taxon>Eukaryota</taxon>
        <taxon>Metazoa</taxon>
        <taxon>Spiralia</taxon>
        <taxon>Lophotrochozoa</taxon>
        <taxon>Mollusca</taxon>
        <taxon>Gastropoda</taxon>
        <taxon>Caenogastropoda</taxon>
        <taxon>Sorbeoconcha</taxon>
        <taxon>Cerithioidea</taxon>
        <taxon>Batillariidae</taxon>
        <taxon>Batillaria</taxon>
    </lineage>
</organism>
<dbReference type="InterPro" id="IPR009543">
    <property type="entry name" value="VPS13_VAB"/>
</dbReference>
<feature type="domain" description="Chorein N-terminal" evidence="6">
    <location>
        <begin position="2"/>
        <end position="63"/>
    </location>
</feature>
<feature type="non-terminal residue" evidence="10">
    <location>
        <position position="3125"/>
    </location>
</feature>
<keyword evidence="4" id="KW-0175">Coiled coil</keyword>
<dbReference type="Pfam" id="PF25036">
    <property type="entry name" value="VPS13_VAB"/>
    <property type="match status" value="2"/>
</dbReference>
<dbReference type="PANTHER" id="PTHR16166">
    <property type="entry name" value="VACUOLAR PROTEIN SORTING-ASSOCIATED PROTEIN VPS13"/>
    <property type="match status" value="1"/>
</dbReference>
<evidence type="ECO:0000259" key="9">
    <source>
        <dbReference type="Pfam" id="PF25037"/>
    </source>
</evidence>
<dbReference type="GO" id="GO:0006869">
    <property type="term" value="P:lipid transport"/>
    <property type="evidence" value="ECO:0007669"/>
    <property type="project" value="UniProtKB-KW"/>
</dbReference>
<dbReference type="InterPro" id="IPR026847">
    <property type="entry name" value="VPS13"/>
</dbReference>
<evidence type="ECO:0000256" key="4">
    <source>
        <dbReference type="SAM" id="Coils"/>
    </source>
</evidence>
<name>A0ABD0K410_9CAEN</name>
<dbReference type="InterPro" id="IPR026854">
    <property type="entry name" value="VPS13_N"/>
</dbReference>
<comment type="caution">
    <text evidence="10">The sequence shown here is derived from an EMBL/GenBank/DDBJ whole genome shotgun (WGS) entry which is preliminary data.</text>
</comment>
<evidence type="ECO:0000313" key="11">
    <source>
        <dbReference type="Proteomes" id="UP001519460"/>
    </source>
</evidence>
<proteinExistence type="inferred from homology"/>
<dbReference type="InterPro" id="IPR056748">
    <property type="entry name" value="VPS13-like_C"/>
</dbReference>
<evidence type="ECO:0000313" key="10">
    <source>
        <dbReference type="EMBL" id="KAK7482167.1"/>
    </source>
</evidence>
<feature type="domain" description="Chorein N-terminal" evidence="6">
    <location>
        <begin position="64"/>
        <end position="167"/>
    </location>
</feature>
<gene>
    <name evidence="10" type="ORF">BaRGS_00026632</name>
</gene>
<evidence type="ECO:0000259" key="7">
    <source>
        <dbReference type="Pfam" id="PF25033"/>
    </source>
</evidence>
<feature type="domain" description="Intermembrane lipid transfer protein VPS13-like C-terminal" evidence="9">
    <location>
        <begin position="3050"/>
        <end position="3110"/>
    </location>
</feature>
<feature type="domain" description="VPS13-like middle region" evidence="7">
    <location>
        <begin position="933"/>
        <end position="1372"/>
    </location>
</feature>
<accession>A0ABD0K410</accession>
<comment type="similarity">
    <text evidence="1">Belongs to the VPS13 family.</text>
</comment>
<evidence type="ECO:0000256" key="2">
    <source>
        <dbReference type="ARBA" id="ARBA00022448"/>
    </source>
</evidence>
<keyword evidence="11" id="KW-1185">Reference proteome</keyword>
<feature type="domain" description="VPS13-like middle region" evidence="7">
    <location>
        <begin position="1409"/>
        <end position="1703"/>
    </location>
</feature>
<reference evidence="10 11" key="1">
    <citation type="journal article" date="2023" name="Sci. Data">
        <title>Genome assembly of the Korean intertidal mud-creeper Batillaria attramentaria.</title>
        <authorList>
            <person name="Patra A.K."/>
            <person name="Ho P.T."/>
            <person name="Jun S."/>
            <person name="Lee S.J."/>
            <person name="Kim Y."/>
            <person name="Won Y.J."/>
        </authorList>
    </citation>
    <scope>NUCLEOTIDE SEQUENCE [LARGE SCALE GENOMIC DNA]</scope>
    <source>
        <strain evidence="10">Wonlab-2016</strain>
    </source>
</reference>
<evidence type="ECO:0000259" key="8">
    <source>
        <dbReference type="Pfam" id="PF25036"/>
    </source>
</evidence>
<dbReference type="EMBL" id="JACVVK020000250">
    <property type="protein sequence ID" value="KAK7482167.1"/>
    <property type="molecule type" value="Genomic_DNA"/>
</dbReference>
<evidence type="ECO:0000256" key="1">
    <source>
        <dbReference type="ARBA" id="ARBA00006545"/>
    </source>
</evidence>
<evidence type="ECO:0008006" key="12">
    <source>
        <dbReference type="Google" id="ProtNLM"/>
    </source>
</evidence>
<evidence type="ECO:0000259" key="6">
    <source>
        <dbReference type="Pfam" id="PF12624"/>
    </source>
</evidence>
<keyword evidence="2" id="KW-0813">Transport</keyword>
<dbReference type="Proteomes" id="UP001519460">
    <property type="component" value="Unassembled WGS sequence"/>
</dbReference>
<evidence type="ECO:0000256" key="5">
    <source>
        <dbReference type="SAM" id="MobiDB-lite"/>
    </source>
</evidence>